<dbReference type="InterPro" id="IPR000626">
    <property type="entry name" value="Ubiquitin-like_dom"/>
</dbReference>
<dbReference type="PROSITE" id="PS00299">
    <property type="entry name" value="UBIQUITIN_1"/>
    <property type="match status" value="1"/>
</dbReference>
<dbReference type="EMBL" id="LCTV02000003">
    <property type="protein sequence ID" value="PRQ75958.1"/>
    <property type="molecule type" value="Genomic_DNA"/>
</dbReference>
<dbReference type="Pfam" id="PF00240">
    <property type="entry name" value="ubiquitin"/>
    <property type="match status" value="1"/>
</dbReference>
<evidence type="ECO:0000313" key="3">
    <source>
        <dbReference type="Proteomes" id="UP000239560"/>
    </source>
</evidence>
<sequence>MGETVRSRSSASVTSASIVYVSLPSQNNRDVKLPNTNDNFQAEIQKEKVVPLAHSRLVLHDDPLEDGCPTNQLKSTRAPLRLAEKPCGRVQILIKTLTGSTTTLEVELSDTVYDVKTKIQDKEGIPPDEQRLIFAGKQLEDARTLRDYGVERDTTLHLSLRLRGG</sequence>
<accession>A0A2T0AD74</accession>
<dbReference type="Proteomes" id="UP000239560">
    <property type="component" value="Unassembled WGS sequence"/>
</dbReference>
<dbReference type="OrthoDB" id="428577at2759"/>
<dbReference type="InterPro" id="IPR029071">
    <property type="entry name" value="Ubiquitin-like_domsf"/>
</dbReference>
<dbReference type="SMART" id="SM00213">
    <property type="entry name" value="UBQ"/>
    <property type="match status" value="1"/>
</dbReference>
<dbReference type="PANTHER" id="PTHR10666">
    <property type="entry name" value="UBIQUITIN"/>
    <property type="match status" value="1"/>
</dbReference>
<feature type="non-terminal residue" evidence="2">
    <location>
        <position position="165"/>
    </location>
</feature>
<evidence type="ECO:0000313" key="2">
    <source>
        <dbReference type="EMBL" id="PRQ75958.1"/>
    </source>
</evidence>
<evidence type="ECO:0000259" key="1">
    <source>
        <dbReference type="PROSITE" id="PS50053"/>
    </source>
</evidence>
<comment type="caution">
    <text evidence="2">The sequence shown here is derived from an EMBL/GenBank/DDBJ whole genome shotgun (WGS) entry which is preliminary data.</text>
</comment>
<reference evidence="2 3" key="1">
    <citation type="journal article" date="2018" name="Elife">
        <title>Functional genomics of lipid metabolism in the oleaginous yeast Rhodosporidium toruloides.</title>
        <authorList>
            <person name="Coradetti S.T."/>
            <person name="Pinel D."/>
            <person name="Geiselman G."/>
            <person name="Ito M."/>
            <person name="Mondo S."/>
            <person name="Reilly M.C."/>
            <person name="Cheng Y.F."/>
            <person name="Bauer S."/>
            <person name="Grigoriev I."/>
            <person name="Gladden J.M."/>
            <person name="Simmons B.A."/>
            <person name="Brem R."/>
            <person name="Arkin A.P."/>
            <person name="Skerker J.M."/>
        </authorList>
    </citation>
    <scope>NUCLEOTIDE SEQUENCE [LARGE SCALE GENOMIC DNA]</scope>
    <source>
        <strain evidence="2 3">NBRC 0880</strain>
    </source>
</reference>
<dbReference type="Gene3D" id="3.10.20.90">
    <property type="entry name" value="Phosphatidylinositol 3-kinase Catalytic Subunit, Chain A, domain 1"/>
    <property type="match status" value="1"/>
</dbReference>
<dbReference type="PROSITE" id="PS50053">
    <property type="entry name" value="UBIQUITIN_2"/>
    <property type="match status" value="1"/>
</dbReference>
<proteinExistence type="predicted"/>
<dbReference type="PRINTS" id="PR00348">
    <property type="entry name" value="UBIQUITIN"/>
</dbReference>
<dbReference type="FunFam" id="3.10.20.90:FF:000160">
    <property type="entry name" value="Polyubiquitin-C"/>
    <property type="match status" value="1"/>
</dbReference>
<feature type="domain" description="Ubiquitin-like" evidence="1">
    <location>
        <begin position="90"/>
        <end position="165"/>
    </location>
</feature>
<dbReference type="InterPro" id="IPR019956">
    <property type="entry name" value="Ubiquitin_dom"/>
</dbReference>
<organism evidence="2 3">
    <name type="scientific">Rhodotorula toruloides</name>
    <name type="common">Yeast</name>
    <name type="synonym">Rhodosporidium toruloides</name>
    <dbReference type="NCBI Taxonomy" id="5286"/>
    <lineage>
        <taxon>Eukaryota</taxon>
        <taxon>Fungi</taxon>
        <taxon>Dikarya</taxon>
        <taxon>Basidiomycota</taxon>
        <taxon>Pucciniomycotina</taxon>
        <taxon>Microbotryomycetes</taxon>
        <taxon>Sporidiobolales</taxon>
        <taxon>Sporidiobolaceae</taxon>
        <taxon>Rhodotorula</taxon>
    </lineage>
</organism>
<dbReference type="SUPFAM" id="SSF54236">
    <property type="entry name" value="Ubiquitin-like"/>
    <property type="match status" value="1"/>
</dbReference>
<name>A0A2T0AD74_RHOTO</name>
<protein>
    <submittedName>
        <fullName evidence="2">Ubiquitin-related domain-containing protein</fullName>
    </submittedName>
</protein>
<dbReference type="AlphaFoldDB" id="A0A2T0AD74"/>
<dbReference type="InterPro" id="IPR050158">
    <property type="entry name" value="Ubiquitin_ubiquitin-like"/>
</dbReference>
<gene>
    <name evidence="2" type="ORF">AAT19DRAFT_12980</name>
</gene>
<dbReference type="InterPro" id="IPR019954">
    <property type="entry name" value="Ubiquitin_CS"/>
</dbReference>